<protein>
    <submittedName>
        <fullName evidence="4">Reverse transcriptase</fullName>
    </submittedName>
</protein>
<keyword evidence="5" id="KW-1185">Reference proteome</keyword>
<dbReference type="PROSITE" id="PS50158">
    <property type="entry name" value="ZF_CCHC"/>
    <property type="match status" value="1"/>
</dbReference>
<evidence type="ECO:0000313" key="5">
    <source>
        <dbReference type="Proteomes" id="UP000188268"/>
    </source>
</evidence>
<dbReference type="InterPro" id="IPR002156">
    <property type="entry name" value="RNaseH_domain"/>
</dbReference>
<gene>
    <name evidence="4" type="ORF">CCACVL1_14974</name>
</gene>
<comment type="caution">
    <text evidence="4">The sequence shown here is derived from an EMBL/GenBank/DDBJ whole genome shotgun (WGS) entry which is preliminary data.</text>
</comment>
<feature type="compositionally biased region" description="Basic and acidic residues" evidence="2">
    <location>
        <begin position="191"/>
        <end position="204"/>
    </location>
</feature>
<reference evidence="4 5" key="1">
    <citation type="submission" date="2013-09" db="EMBL/GenBank/DDBJ databases">
        <title>Corchorus capsularis genome sequencing.</title>
        <authorList>
            <person name="Alam M."/>
            <person name="Haque M.S."/>
            <person name="Islam M.S."/>
            <person name="Emdad E.M."/>
            <person name="Islam M.M."/>
            <person name="Ahmed B."/>
            <person name="Halim A."/>
            <person name="Hossen Q.M.M."/>
            <person name="Hossain M.Z."/>
            <person name="Ahmed R."/>
            <person name="Khan M.M."/>
            <person name="Islam R."/>
            <person name="Rashid M.M."/>
            <person name="Khan S.A."/>
            <person name="Rahman M.S."/>
            <person name="Alam M."/>
        </authorList>
    </citation>
    <scope>NUCLEOTIDE SEQUENCE [LARGE SCALE GENOMIC DNA]</scope>
    <source>
        <strain evidence="5">cv. CVL-1</strain>
        <tissue evidence="4">Whole seedling</tissue>
    </source>
</reference>
<evidence type="ECO:0000256" key="2">
    <source>
        <dbReference type="SAM" id="MobiDB-lite"/>
    </source>
</evidence>
<keyword evidence="4" id="KW-0695">RNA-directed DNA polymerase</keyword>
<dbReference type="GO" id="GO:0004523">
    <property type="term" value="F:RNA-DNA hybrid ribonuclease activity"/>
    <property type="evidence" value="ECO:0007669"/>
    <property type="project" value="InterPro"/>
</dbReference>
<dbReference type="Gramene" id="OMO77551">
    <property type="protein sequence ID" value="OMO77551"/>
    <property type="gene ID" value="CCACVL1_14974"/>
</dbReference>
<evidence type="ECO:0000256" key="1">
    <source>
        <dbReference type="PROSITE-ProRule" id="PRU00047"/>
    </source>
</evidence>
<dbReference type="EMBL" id="AWWV01010710">
    <property type="protein sequence ID" value="OMO77551.1"/>
    <property type="molecule type" value="Genomic_DNA"/>
</dbReference>
<dbReference type="CDD" id="cd06222">
    <property type="entry name" value="RNase_H_like"/>
    <property type="match status" value="1"/>
</dbReference>
<dbReference type="GO" id="GO:0008270">
    <property type="term" value="F:zinc ion binding"/>
    <property type="evidence" value="ECO:0007669"/>
    <property type="project" value="UniProtKB-KW"/>
</dbReference>
<evidence type="ECO:0000259" key="3">
    <source>
        <dbReference type="PROSITE" id="PS50158"/>
    </source>
</evidence>
<keyword evidence="4" id="KW-0808">Transferase</keyword>
<dbReference type="Proteomes" id="UP000188268">
    <property type="component" value="Unassembled WGS sequence"/>
</dbReference>
<dbReference type="OrthoDB" id="1001947at2759"/>
<keyword evidence="1" id="KW-0863">Zinc-finger</keyword>
<dbReference type="InterPro" id="IPR044730">
    <property type="entry name" value="RNase_H-like_dom_plant"/>
</dbReference>
<feature type="compositionally biased region" description="Polar residues" evidence="2">
    <location>
        <begin position="304"/>
        <end position="316"/>
    </location>
</feature>
<dbReference type="InterPro" id="IPR001878">
    <property type="entry name" value="Znf_CCHC"/>
</dbReference>
<dbReference type="GO" id="GO:0003676">
    <property type="term" value="F:nucleic acid binding"/>
    <property type="evidence" value="ECO:0007669"/>
    <property type="project" value="InterPro"/>
</dbReference>
<keyword evidence="1" id="KW-0479">Metal-binding</keyword>
<dbReference type="InterPro" id="IPR036691">
    <property type="entry name" value="Endo/exonu/phosph_ase_sf"/>
</dbReference>
<feature type="region of interest" description="Disordered" evidence="2">
    <location>
        <begin position="189"/>
        <end position="235"/>
    </location>
</feature>
<keyword evidence="1" id="KW-0862">Zinc</keyword>
<organism evidence="4 5">
    <name type="scientific">Corchorus capsularis</name>
    <name type="common">Jute</name>
    <dbReference type="NCBI Taxonomy" id="210143"/>
    <lineage>
        <taxon>Eukaryota</taxon>
        <taxon>Viridiplantae</taxon>
        <taxon>Streptophyta</taxon>
        <taxon>Embryophyta</taxon>
        <taxon>Tracheophyta</taxon>
        <taxon>Spermatophyta</taxon>
        <taxon>Magnoliopsida</taxon>
        <taxon>eudicotyledons</taxon>
        <taxon>Gunneridae</taxon>
        <taxon>Pentapetalae</taxon>
        <taxon>rosids</taxon>
        <taxon>malvids</taxon>
        <taxon>Malvales</taxon>
        <taxon>Malvaceae</taxon>
        <taxon>Grewioideae</taxon>
        <taxon>Apeibeae</taxon>
        <taxon>Corchorus</taxon>
    </lineage>
</organism>
<proteinExistence type="predicted"/>
<evidence type="ECO:0000313" key="4">
    <source>
        <dbReference type="EMBL" id="OMO77551.1"/>
    </source>
</evidence>
<keyword evidence="4" id="KW-0548">Nucleotidyltransferase</keyword>
<sequence>MSSGGQALEHMGPNTNQVGRQAWDMGARRQAWDMGAQVGRQSGMPPSQHMGTGDMGPEANHPPNYLVVFTSDGSRGRFARVCVELDLTKPPVPVVVVESKDVKVEYEGLSLICFECGIFGHRKGDCSKSKVQTSQPDSPEMVPETQVEKEEPGFGPCMLVQRRRRVTAVQSKDVKGKWEKEKVMENAVEQQLRHDSRSMKDPVGKKSGVVKSVWKENDSNRSKNSAGNNDKEVVSDKPAYVAHSNVKFKSAGKAVFNLSEHLAKDPLMGFTFQAEGVGNGPSIESSSSTKKGNKKGNKLGTPKESPNSAHVVNGNQQKGRVVVIDEPKVQATDTDFVKMDAQVVVDKGGTSSVVGDKADLMNEDPLEQSNNVEEPRGVGYAKFRRTVRELYVTYKPDILCLVETKADSNSVKKVRKLLRFSNCFGVPTDGLAGGIVLFWNSSNLKLDVIGATDQCVHTEVECRFFSSFRRGKSTPSLAIEWCDVPRVSSRRNRSSFVLQNPVLFYDSESYLSYVATNDDVFRRIVKFRDRWSDCEFLDMESSGCRFSWVRKVGGQIVLQEKLDRILWNVRALQSNLAAKCLILPRLCSDHHPIMFDSNCVQGGNKDNRPFRFEAIWLSHLSFKEMFASAWSKGELDLSVAIDQVGRAVKHWKHVVFGDVFKRKRSLVSRIRGIQQSSDYGFSSFLQELEITFQMEYHEGELGRHAVDFYTSLFSHKDCERLEAVYDLFSLKLTEEDRVQLSYPVTSEEVKLATFSMKGLKAPGVDGIQPVFYRRNWDIVCDTLFKFVEKAWADRRVNMEVLKAHMVLIPKCTRPVSLKDFRPITLLNTSYKILSKEVVHSLMGCKGRKGVMERLSHMILENVEMKLWKPVKVSKSGPAVSHLFFADDLMLFNVAEEGQIEVVRDVLSDFSKASGLHVNLDKSKLWISLNIPRDKARCLSRLSEILLASELGTYLGVPIIHGRVTKNTLDQCNRNFLWKGEADKSHGHLVAWDRVCRPKGNDGLGLRKSRSSNIPMLAKKGWKLQTRVPNLCTEIFQRKYLKGVQFVDSLNHGRCSSTWRGILQTRDCIRRGTRWRIGDGNGAKFWTHWWVGQKPLIEIVPDDVEVNRDCMVSSFISPQKEWQLDSVLDFLPPNIIESIRAIPVFISAREGDRCVWGSDKLGQFTTKSGYRALMHYDDEEDLNTMDVLRRKGIIQESKCQLCEGDGESAEHIFQCCPFVKDGSRRHGDNHATAGGLIRDALGDWVVGYMVNIGYTNSLEAELWGVRQGLLVAKERHHFPLIVELDAAIVVHF</sequence>
<feature type="region of interest" description="Disordered" evidence="2">
    <location>
        <begin position="279"/>
        <end position="316"/>
    </location>
</feature>
<feature type="region of interest" description="Disordered" evidence="2">
    <location>
        <begin position="127"/>
        <end position="151"/>
    </location>
</feature>
<accession>A0A1R3I4W9</accession>
<name>A0A1R3I4W9_COCAP</name>
<dbReference type="PANTHER" id="PTHR33116:SF70">
    <property type="entry name" value="NON-LTR RETROELEMENT REVERSE TRANSCRIPTASE-LIKE PROTEIN"/>
    <property type="match status" value="1"/>
</dbReference>
<feature type="domain" description="CCHC-type" evidence="3">
    <location>
        <begin position="113"/>
        <end position="128"/>
    </location>
</feature>
<dbReference type="Pfam" id="PF13456">
    <property type="entry name" value="RVT_3"/>
    <property type="match status" value="1"/>
</dbReference>
<dbReference type="PANTHER" id="PTHR33116">
    <property type="entry name" value="REVERSE TRANSCRIPTASE ZINC-BINDING DOMAIN-CONTAINING PROTEIN-RELATED-RELATED"/>
    <property type="match status" value="1"/>
</dbReference>
<dbReference type="GO" id="GO:0003964">
    <property type="term" value="F:RNA-directed DNA polymerase activity"/>
    <property type="evidence" value="ECO:0007669"/>
    <property type="project" value="UniProtKB-KW"/>
</dbReference>
<dbReference type="SUPFAM" id="SSF56219">
    <property type="entry name" value="DNase I-like"/>
    <property type="match status" value="1"/>
</dbReference>